<proteinExistence type="predicted"/>
<reference evidence="2" key="1">
    <citation type="submission" date="2021-10" db="EMBL/GenBank/DDBJ databases">
        <title>Tropical sea cucumber genome reveals ecological adaptation and Cuvierian tubules defense mechanism.</title>
        <authorList>
            <person name="Chen T."/>
        </authorList>
    </citation>
    <scope>NUCLEOTIDE SEQUENCE</scope>
    <source>
        <strain evidence="2">Nanhai2018</strain>
        <tissue evidence="2">Muscle</tissue>
    </source>
</reference>
<protein>
    <submittedName>
        <fullName evidence="2">Uncharacterized protein</fullName>
    </submittedName>
</protein>
<accession>A0A9Q1CIE0</accession>
<keyword evidence="1" id="KW-1133">Transmembrane helix</keyword>
<dbReference type="Proteomes" id="UP001152320">
    <property type="component" value="Chromosome 3"/>
</dbReference>
<dbReference type="AlphaFoldDB" id="A0A9Q1CIE0"/>
<evidence type="ECO:0000313" key="3">
    <source>
        <dbReference type="Proteomes" id="UP001152320"/>
    </source>
</evidence>
<gene>
    <name evidence="2" type="ORF">HOLleu_08211</name>
</gene>
<dbReference type="EMBL" id="JAIZAY010000003">
    <property type="protein sequence ID" value="KAJ8045245.1"/>
    <property type="molecule type" value="Genomic_DNA"/>
</dbReference>
<keyword evidence="3" id="KW-1185">Reference proteome</keyword>
<keyword evidence="1" id="KW-0812">Transmembrane</keyword>
<evidence type="ECO:0000256" key="1">
    <source>
        <dbReference type="SAM" id="Phobius"/>
    </source>
</evidence>
<comment type="caution">
    <text evidence="2">The sequence shown here is derived from an EMBL/GenBank/DDBJ whole genome shotgun (WGS) entry which is preliminary data.</text>
</comment>
<sequence length="52" mass="6116">MSLLVVFLPLASLPLTCLFLIHRRLKKLWIPMFCVLCFLFVEPVTRPHSVLY</sequence>
<evidence type="ECO:0000313" key="2">
    <source>
        <dbReference type="EMBL" id="KAJ8045245.1"/>
    </source>
</evidence>
<name>A0A9Q1CIE0_HOLLE</name>
<feature type="transmembrane region" description="Helical" evidence="1">
    <location>
        <begin position="28"/>
        <end position="45"/>
    </location>
</feature>
<organism evidence="2 3">
    <name type="scientific">Holothuria leucospilota</name>
    <name type="common">Black long sea cucumber</name>
    <name type="synonym">Mertensiothuria leucospilota</name>
    <dbReference type="NCBI Taxonomy" id="206669"/>
    <lineage>
        <taxon>Eukaryota</taxon>
        <taxon>Metazoa</taxon>
        <taxon>Echinodermata</taxon>
        <taxon>Eleutherozoa</taxon>
        <taxon>Echinozoa</taxon>
        <taxon>Holothuroidea</taxon>
        <taxon>Aspidochirotacea</taxon>
        <taxon>Aspidochirotida</taxon>
        <taxon>Holothuriidae</taxon>
        <taxon>Holothuria</taxon>
    </lineage>
</organism>
<keyword evidence="1" id="KW-0472">Membrane</keyword>